<dbReference type="InterPro" id="IPR052192">
    <property type="entry name" value="Insect_Ionotropic_Sensory_Rcpt"/>
</dbReference>
<evidence type="ECO:0000256" key="1">
    <source>
        <dbReference type="ARBA" id="ARBA00004651"/>
    </source>
</evidence>
<dbReference type="EMBL" id="CAKKLH010000083">
    <property type="protein sequence ID" value="CAH0102495.1"/>
    <property type="molecule type" value="Genomic_DNA"/>
</dbReference>
<dbReference type="GO" id="GO:0015276">
    <property type="term" value="F:ligand-gated monoatomic ion channel activity"/>
    <property type="evidence" value="ECO:0007669"/>
    <property type="project" value="InterPro"/>
</dbReference>
<keyword evidence="8" id="KW-0325">Glycoprotein</keyword>
<dbReference type="OrthoDB" id="5984008at2759"/>
<evidence type="ECO:0000256" key="4">
    <source>
        <dbReference type="ARBA" id="ARBA00022692"/>
    </source>
</evidence>
<feature type="signal peptide" evidence="10">
    <location>
        <begin position="1"/>
        <end position="21"/>
    </location>
</feature>
<dbReference type="Gene3D" id="3.40.190.10">
    <property type="entry name" value="Periplasmic binding protein-like II"/>
    <property type="match status" value="1"/>
</dbReference>
<dbReference type="Gene3D" id="1.10.287.70">
    <property type="match status" value="1"/>
</dbReference>
<comment type="subcellular location">
    <subcellularLocation>
        <location evidence="1">Cell membrane</location>
        <topology evidence="1">Multi-pass membrane protein</topology>
    </subcellularLocation>
</comment>
<feature type="transmembrane region" description="Helical" evidence="9">
    <location>
        <begin position="429"/>
        <end position="449"/>
    </location>
</feature>
<organism evidence="12 13">
    <name type="scientific">Daphnia galeata</name>
    <dbReference type="NCBI Taxonomy" id="27404"/>
    <lineage>
        <taxon>Eukaryota</taxon>
        <taxon>Metazoa</taxon>
        <taxon>Ecdysozoa</taxon>
        <taxon>Arthropoda</taxon>
        <taxon>Crustacea</taxon>
        <taxon>Branchiopoda</taxon>
        <taxon>Diplostraca</taxon>
        <taxon>Cladocera</taxon>
        <taxon>Anomopoda</taxon>
        <taxon>Daphniidae</taxon>
        <taxon>Daphnia</taxon>
    </lineage>
</organism>
<proteinExistence type="inferred from homology"/>
<reference evidence="12" key="1">
    <citation type="submission" date="2021-11" db="EMBL/GenBank/DDBJ databases">
        <authorList>
            <person name="Schell T."/>
        </authorList>
    </citation>
    <scope>NUCLEOTIDE SEQUENCE</scope>
    <source>
        <strain evidence="12">M5</strain>
    </source>
</reference>
<dbReference type="FunFam" id="1.10.287.70:FF:000211">
    <property type="entry name" value="Uncharacterized protein"/>
    <property type="match status" value="1"/>
</dbReference>
<keyword evidence="6 9" id="KW-0472">Membrane</keyword>
<dbReference type="PANTHER" id="PTHR42643:SF24">
    <property type="entry name" value="IONOTROPIC RECEPTOR 60A"/>
    <property type="match status" value="1"/>
</dbReference>
<keyword evidence="4 9" id="KW-0812">Transmembrane</keyword>
<evidence type="ECO:0000256" key="7">
    <source>
        <dbReference type="ARBA" id="ARBA00023170"/>
    </source>
</evidence>
<accession>A0A8J2RHL9</accession>
<evidence type="ECO:0000256" key="3">
    <source>
        <dbReference type="ARBA" id="ARBA00022475"/>
    </source>
</evidence>
<feature type="transmembrane region" description="Helical" evidence="9">
    <location>
        <begin position="236"/>
        <end position="258"/>
    </location>
</feature>
<evidence type="ECO:0000259" key="11">
    <source>
        <dbReference type="Pfam" id="PF00060"/>
    </source>
</evidence>
<dbReference type="Pfam" id="PF00060">
    <property type="entry name" value="Lig_chan"/>
    <property type="match status" value="1"/>
</dbReference>
<feature type="transmembrane region" description="Helical" evidence="9">
    <location>
        <begin position="157"/>
        <end position="177"/>
    </location>
</feature>
<evidence type="ECO:0000256" key="2">
    <source>
        <dbReference type="ARBA" id="ARBA00008685"/>
    </source>
</evidence>
<evidence type="ECO:0000313" key="13">
    <source>
        <dbReference type="Proteomes" id="UP000789390"/>
    </source>
</evidence>
<keyword evidence="13" id="KW-1185">Reference proteome</keyword>
<comment type="caution">
    <text evidence="12">The sequence shown here is derived from an EMBL/GenBank/DDBJ whole genome shotgun (WGS) entry which is preliminary data.</text>
</comment>
<name>A0A8J2RHL9_9CRUS</name>
<comment type="similarity">
    <text evidence="2">Belongs to the glutamate-gated ion channel (TC 1.A.10.1) family.</text>
</comment>
<keyword evidence="10" id="KW-0732">Signal</keyword>
<dbReference type="InterPro" id="IPR001320">
    <property type="entry name" value="Iontro_rcpt_C"/>
</dbReference>
<evidence type="ECO:0000256" key="6">
    <source>
        <dbReference type="ARBA" id="ARBA00023136"/>
    </source>
</evidence>
<keyword evidence="3" id="KW-1003">Cell membrane</keyword>
<dbReference type="GO" id="GO:0005886">
    <property type="term" value="C:plasma membrane"/>
    <property type="evidence" value="ECO:0007669"/>
    <property type="project" value="UniProtKB-SubCell"/>
</dbReference>
<protein>
    <recommendedName>
        <fullName evidence="11">Ionotropic glutamate receptor C-terminal domain-containing protein</fullName>
    </recommendedName>
</protein>
<evidence type="ECO:0000256" key="8">
    <source>
        <dbReference type="ARBA" id="ARBA00023180"/>
    </source>
</evidence>
<gene>
    <name evidence="12" type="ORF">DGAL_LOCUS4904</name>
</gene>
<feature type="chain" id="PRO_5035191243" description="Ionotropic glutamate receptor C-terminal domain-containing protein" evidence="10">
    <location>
        <begin position="22"/>
        <end position="465"/>
    </location>
</feature>
<evidence type="ECO:0000256" key="9">
    <source>
        <dbReference type="SAM" id="Phobius"/>
    </source>
</evidence>
<dbReference type="PANTHER" id="PTHR42643">
    <property type="entry name" value="IONOTROPIC RECEPTOR 20A-RELATED"/>
    <property type="match status" value="1"/>
</dbReference>
<dbReference type="GO" id="GO:0050906">
    <property type="term" value="P:detection of stimulus involved in sensory perception"/>
    <property type="evidence" value="ECO:0007669"/>
    <property type="project" value="UniProtKB-ARBA"/>
</dbReference>
<dbReference type="FunFam" id="3.40.190.10:FF:000218">
    <property type="entry name" value="Uncharacterized protein"/>
    <property type="match status" value="1"/>
</dbReference>
<dbReference type="SUPFAM" id="SSF53850">
    <property type="entry name" value="Periplasmic binding protein-like II"/>
    <property type="match status" value="1"/>
</dbReference>
<keyword evidence="7" id="KW-0675">Receptor</keyword>
<dbReference type="AlphaFoldDB" id="A0A8J2RHL9"/>
<dbReference type="Proteomes" id="UP000789390">
    <property type="component" value="Unassembled WGS sequence"/>
</dbReference>
<sequence>MSIYLLVIFLLLHPFYWPTESNRNNGLNGAHLIFAVFHNPPYDAVIRKPDGNYTHLGNGPIWTSWLAEKLNFTYSYRYLFMNKTMIDKYGESTIELCLRLLADNEVDACTNGLIATPERTKNLDFSYFIWTEQYSMVVPQPGEEPRLFAFVRPFQPAVWLLLFITMIAMVFFMSLFSKISLLSTKKKNSSDQPRSKQSTTLFNFASSYSVYVLNIITNQGGNVAVAHFSFRILVGVWVLIATVLVNSYSGTVVAYLTVPKMKPPINTFEDLAASNDVEILIKEDVVIGQQLMAAKSGVFKTLADQARRNPDHIFKDQSKIDIRLATGHYAYAFLQTYCKFFVASQLKKDGICRFKMSDPLTFQAGFWSVFLQKGSKITPKFNDGLILLWESGQIPFWVKNAVSRAPKCFFKADPRSALTRQDPILLKDLMSAFFILGIGLSLATFAFLVEKIVYFQSHRKSVVTL</sequence>
<evidence type="ECO:0000313" key="12">
    <source>
        <dbReference type="EMBL" id="CAH0102495.1"/>
    </source>
</evidence>
<evidence type="ECO:0000256" key="5">
    <source>
        <dbReference type="ARBA" id="ARBA00022989"/>
    </source>
</evidence>
<evidence type="ECO:0000256" key="10">
    <source>
        <dbReference type="SAM" id="SignalP"/>
    </source>
</evidence>
<feature type="domain" description="Ionotropic glutamate receptor C-terminal" evidence="11">
    <location>
        <begin position="157"/>
        <end position="440"/>
    </location>
</feature>
<keyword evidence="5 9" id="KW-1133">Transmembrane helix</keyword>